<gene>
    <name evidence="2" type="ORF">GHT06_006572</name>
</gene>
<comment type="caution">
    <text evidence="2">The sequence shown here is derived from an EMBL/GenBank/DDBJ whole genome shotgun (WGS) entry which is preliminary data.</text>
</comment>
<feature type="region of interest" description="Disordered" evidence="1">
    <location>
        <begin position="185"/>
        <end position="216"/>
    </location>
</feature>
<dbReference type="Pfam" id="PF11348">
    <property type="entry name" value="DUF3150"/>
    <property type="match status" value="1"/>
</dbReference>
<reference evidence="2" key="1">
    <citation type="submission" date="2022-05" db="EMBL/GenBank/DDBJ databases">
        <title>A multi-omics perspective on studying reproductive biology in Daphnia sinensis.</title>
        <authorList>
            <person name="Jia J."/>
        </authorList>
    </citation>
    <scope>NUCLEOTIDE SEQUENCE</scope>
    <source>
        <strain evidence="2">WSL</strain>
    </source>
</reference>
<evidence type="ECO:0000313" key="2">
    <source>
        <dbReference type="EMBL" id="KAI9550292.1"/>
    </source>
</evidence>
<dbReference type="InterPro" id="IPR021496">
    <property type="entry name" value="DUF3150"/>
</dbReference>
<name>A0AAD5PL92_9CRUS</name>
<accession>A0AAD5PL92</accession>
<dbReference type="EMBL" id="WJBH02000162">
    <property type="protein sequence ID" value="KAI9550292.1"/>
    <property type="molecule type" value="Genomic_DNA"/>
</dbReference>
<protein>
    <submittedName>
        <fullName evidence="2">Uncharacterized protein</fullName>
    </submittedName>
</protein>
<proteinExistence type="predicted"/>
<keyword evidence="3" id="KW-1185">Reference proteome</keyword>
<organism evidence="2 3">
    <name type="scientific">Daphnia sinensis</name>
    <dbReference type="NCBI Taxonomy" id="1820382"/>
    <lineage>
        <taxon>Eukaryota</taxon>
        <taxon>Metazoa</taxon>
        <taxon>Ecdysozoa</taxon>
        <taxon>Arthropoda</taxon>
        <taxon>Crustacea</taxon>
        <taxon>Branchiopoda</taxon>
        <taxon>Diplostraca</taxon>
        <taxon>Cladocera</taxon>
        <taxon>Anomopoda</taxon>
        <taxon>Daphniidae</taxon>
        <taxon>Daphnia</taxon>
        <taxon>Daphnia similis group</taxon>
    </lineage>
</organism>
<evidence type="ECO:0000313" key="3">
    <source>
        <dbReference type="Proteomes" id="UP000820818"/>
    </source>
</evidence>
<sequence>MGAIRLKKLQVAAWRDELIRIYEDVKDLHHKYMDSLPDITDPQRQACEKWEVQFDTDHVEILQFATSPQDMYIQKQMLELEVKMERIRIQMEANTTSTTETLSKALKSMGEQLSKLVDNAEKTSSEIATNTNLVRDSRRSLREIDQKIDGVNLDLNARIEGLKTTMEVNEIHLKTIQEQVLDQETRLPKRSQTSTVRQDISTRASLKSIGSHSKAS</sequence>
<evidence type="ECO:0000256" key="1">
    <source>
        <dbReference type="SAM" id="MobiDB-lite"/>
    </source>
</evidence>
<dbReference type="Proteomes" id="UP000820818">
    <property type="component" value="Unassembled WGS sequence"/>
</dbReference>
<feature type="compositionally biased region" description="Polar residues" evidence="1">
    <location>
        <begin position="190"/>
        <end position="216"/>
    </location>
</feature>
<dbReference type="AlphaFoldDB" id="A0AAD5PL92"/>